<evidence type="ECO:0000313" key="13">
    <source>
        <dbReference type="Proteomes" id="UP001151699"/>
    </source>
</evidence>
<evidence type="ECO:0000256" key="1">
    <source>
        <dbReference type="ARBA" id="ARBA00022729"/>
    </source>
</evidence>
<dbReference type="Pfam" id="PF17791">
    <property type="entry name" value="MG3"/>
    <property type="match status" value="1"/>
</dbReference>
<dbReference type="Gene3D" id="2.60.40.1930">
    <property type="match status" value="2"/>
</dbReference>
<keyword evidence="1" id="KW-0732">Signal</keyword>
<evidence type="ECO:0000256" key="2">
    <source>
        <dbReference type="ARBA" id="ARBA00022859"/>
    </source>
</evidence>
<dbReference type="InterPro" id="IPR041555">
    <property type="entry name" value="MG3"/>
</dbReference>
<dbReference type="GO" id="GO:0002376">
    <property type="term" value="P:immune system process"/>
    <property type="evidence" value="ECO:0007669"/>
    <property type="project" value="UniProtKB-KW"/>
</dbReference>
<dbReference type="Pfam" id="PF00207">
    <property type="entry name" value="A2M"/>
    <property type="match status" value="1"/>
</dbReference>
<dbReference type="Gene3D" id="2.20.130.20">
    <property type="match status" value="1"/>
</dbReference>
<dbReference type="EMBL" id="WJQU01000002">
    <property type="protein sequence ID" value="KAJ6643551.1"/>
    <property type="molecule type" value="Genomic_DNA"/>
</dbReference>
<name>A0A9Q0N632_9DIPT</name>
<dbReference type="GO" id="GO:0005615">
    <property type="term" value="C:extracellular space"/>
    <property type="evidence" value="ECO:0007669"/>
    <property type="project" value="InterPro"/>
</dbReference>
<dbReference type="InterPro" id="IPR047565">
    <property type="entry name" value="Alpha-macroglob_thiol-ester_cl"/>
</dbReference>
<evidence type="ECO:0000256" key="4">
    <source>
        <dbReference type="ARBA" id="ARBA00023157"/>
    </source>
</evidence>
<keyword evidence="5" id="KW-0325">Glycoprotein</keyword>
<dbReference type="SUPFAM" id="SSF48239">
    <property type="entry name" value="Terpenoid cyclases/Protein prenyltransferases"/>
    <property type="match status" value="1"/>
</dbReference>
<comment type="caution">
    <text evidence="12">The sequence shown here is derived from an EMBL/GenBank/DDBJ whole genome shotgun (WGS) entry which is preliminary data.</text>
</comment>
<dbReference type="PROSITE" id="PS00477">
    <property type="entry name" value="ALPHA_2_MACROGLOBULIN"/>
    <property type="match status" value="1"/>
</dbReference>
<dbReference type="InterPro" id="IPR019742">
    <property type="entry name" value="MacrogloblnA2_CS"/>
</dbReference>
<dbReference type="Pfam" id="PF07678">
    <property type="entry name" value="TED_complement"/>
    <property type="match status" value="1"/>
</dbReference>
<reference evidence="12" key="1">
    <citation type="submission" date="2022-07" db="EMBL/GenBank/DDBJ databases">
        <authorList>
            <person name="Trinca V."/>
            <person name="Uliana J.V.C."/>
            <person name="Torres T.T."/>
            <person name="Ward R.J."/>
            <person name="Monesi N."/>
        </authorList>
    </citation>
    <scope>NUCLEOTIDE SEQUENCE</scope>
    <source>
        <strain evidence="12">HSMRA1968</strain>
        <tissue evidence="12">Whole embryos</tissue>
    </source>
</reference>
<evidence type="ECO:0000313" key="12">
    <source>
        <dbReference type="EMBL" id="KAJ6643551.1"/>
    </source>
</evidence>
<dbReference type="Gene3D" id="6.20.50.160">
    <property type="match status" value="1"/>
</dbReference>
<organism evidence="12 13">
    <name type="scientific">Pseudolycoriella hygida</name>
    <dbReference type="NCBI Taxonomy" id="35572"/>
    <lineage>
        <taxon>Eukaryota</taxon>
        <taxon>Metazoa</taxon>
        <taxon>Ecdysozoa</taxon>
        <taxon>Arthropoda</taxon>
        <taxon>Hexapoda</taxon>
        <taxon>Insecta</taxon>
        <taxon>Pterygota</taxon>
        <taxon>Neoptera</taxon>
        <taxon>Endopterygota</taxon>
        <taxon>Diptera</taxon>
        <taxon>Nematocera</taxon>
        <taxon>Sciaroidea</taxon>
        <taxon>Sciaridae</taxon>
        <taxon>Pseudolycoriella</taxon>
    </lineage>
</organism>
<dbReference type="SMART" id="SM01359">
    <property type="entry name" value="A2M_N_2"/>
    <property type="match status" value="1"/>
</dbReference>
<dbReference type="PANTHER" id="PTHR11412">
    <property type="entry name" value="MACROGLOBULIN / COMPLEMENT"/>
    <property type="match status" value="1"/>
</dbReference>
<evidence type="ECO:0000259" key="10">
    <source>
        <dbReference type="SMART" id="SM01360"/>
    </source>
</evidence>
<evidence type="ECO:0000256" key="7">
    <source>
        <dbReference type="ARBA" id="ARBA00063781"/>
    </source>
</evidence>
<dbReference type="InterPro" id="IPR002890">
    <property type="entry name" value="MG2"/>
</dbReference>
<feature type="domain" description="Alpha-2-macroglobulin" evidence="10">
    <location>
        <begin position="819"/>
        <end position="909"/>
    </location>
</feature>
<accession>A0A9Q0N632</accession>
<dbReference type="PANTHER" id="PTHR11412:SF136">
    <property type="entry name" value="CD109 ANTIGEN"/>
    <property type="match status" value="1"/>
</dbReference>
<evidence type="ECO:0000259" key="11">
    <source>
        <dbReference type="SMART" id="SM01361"/>
    </source>
</evidence>
<dbReference type="FunFam" id="2.60.40.1930:FF:000001">
    <property type="entry name" value="CD109 isoform 3"/>
    <property type="match status" value="1"/>
</dbReference>
<dbReference type="InterPro" id="IPR008930">
    <property type="entry name" value="Terpenoid_cyclase/PrenylTrfase"/>
</dbReference>
<dbReference type="SMART" id="SM01419">
    <property type="entry name" value="Thiol-ester_cl"/>
    <property type="match status" value="1"/>
</dbReference>
<evidence type="ECO:0000256" key="6">
    <source>
        <dbReference type="ARBA" id="ARBA00057615"/>
    </source>
</evidence>
<dbReference type="Gene3D" id="2.60.40.10">
    <property type="entry name" value="Immunoglobulins"/>
    <property type="match status" value="2"/>
</dbReference>
<evidence type="ECO:0000256" key="3">
    <source>
        <dbReference type="ARBA" id="ARBA00022966"/>
    </source>
</evidence>
<keyword evidence="13" id="KW-1185">Reference proteome</keyword>
<dbReference type="InterPro" id="IPR050473">
    <property type="entry name" value="A2M/Complement_sys"/>
</dbReference>
<dbReference type="Gene3D" id="1.50.10.20">
    <property type="match status" value="1"/>
</dbReference>
<dbReference type="InterPro" id="IPR036595">
    <property type="entry name" value="A-macroglobulin_rcpt-bd_sf"/>
</dbReference>
<feature type="domain" description="Alpha-2-macroglobulin bait region" evidence="9">
    <location>
        <begin position="481"/>
        <end position="615"/>
    </location>
</feature>
<dbReference type="InterPro" id="IPR011626">
    <property type="entry name" value="Alpha-macroglobulin_TED"/>
</dbReference>
<dbReference type="InterPro" id="IPR011625">
    <property type="entry name" value="A2M_N_BRD"/>
</dbReference>
<dbReference type="InterPro" id="IPR009048">
    <property type="entry name" value="A-macroglobulin_rcpt-bd"/>
</dbReference>
<comment type="function">
    <text evidence="6">Binds covalently through a thioester bond to the pathogen surface resulting in pathogen clearance.</text>
</comment>
<dbReference type="InterPro" id="IPR041813">
    <property type="entry name" value="A2M_TED"/>
</dbReference>
<dbReference type="InterPro" id="IPR001599">
    <property type="entry name" value="Macroglobln_a2"/>
</dbReference>
<dbReference type="SMART" id="SM01361">
    <property type="entry name" value="A2M_recep"/>
    <property type="match status" value="1"/>
</dbReference>
<evidence type="ECO:0000259" key="9">
    <source>
        <dbReference type="SMART" id="SM01359"/>
    </source>
</evidence>
<evidence type="ECO:0000256" key="8">
    <source>
        <dbReference type="ARBA" id="ARBA00078071"/>
    </source>
</evidence>
<dbReference type="InterPro" id="IPR013783">
    <property type="entry name" value="Ig-like_fold"/>
</dbReference>
<dbReference type="SUPFAM" id="SSF49410">
    <property type="entry name" value="Alpha-macroglobulin receptor domain"/>
    <property type="match status" value="1"/>
</dbReference>
<keyword evidence="2" id="KW-0391">Immunity</keyword>
<dbReference type="Proteomes" id="UP001151699">
    <property type="component" value="Chromosome B"/>
</dbReference>
<dbReference type="OrthoDB" id="9998011at2759"/>
<comment type="subunit">
    <text evidence="7">Heterodimer of a TEP1-N chain and an TEP1-C chain non-covalently linked. Forms a complex composed of TEP1-N and TEP1-C heterodimer, LRIM1 and APL1C; the interaction stabilizes TEP1-N and TEP1-C heterodimer, prevents its binding to tissues while circulating in the hemolymph and protects the thioester bond from hydrolysis. Mature TEP1 and to a lesser extent full-length TEP1 interact with SPCLIP1; the interaction is induced by microbial infection.</text>
</comment>
<dbReference type="Pfam" id="PF07677">
    <property type="entry name" value="A2M_recep"/>
    <property type="match status" value="1"/>
</dbReference>
<dbReference type="Gene3D" id="2.60.40.2950">
    <property type="match status" value="1"/>
</dbReference>
<dbReference type="Gene3D" id="2.60.120.1540">
    <property type="match status" value="1"/>
</dbReference>
<dbReference type="GO" id="GO:0004866">
    <property type="term" value="F:endopeptidase inhibitor activity"/>
    <property type="evidence" value="ECO:0007669"/>
    <property type="project" value="InterPro"/>
</dbReference>
<dbReference type="CDD" id="cd02897">
    <property type="entry name" value="A2M_2"/>
    <property type="match status" value="1"/>
</dbReference>
<protein>
    <recommendedName>
        <fullName evidence="8">TEP1-F</fullName>
    </recommendedName>
</protein>
<keyword evidence="4" id="KW-1015">Disulfide bond</keyword>
<keyword evidence="3" id="KW-0882">Thioester bond</keyword>
<sequence>MMRISSIIPLRVENIIEQRLTPNLQLPYFRSTIPDLHEISAKCIEFKENNEISRKCFSQPRPLSYYSVIGSKTIKPNSGYAVTVSLLDASQPSFVTLTIQNDKNFKLMNSILVQPRSSQVVQFDIGNLDEGNYKLKAEGRRGFTFSNEMAINLPSKNQSVFIQTDKAMYKPGDIVKFRVLVLDSDTKPATVKNLNIFITDVTNNRIKQWLKVSTNEGVYTQELQLSSNPPLGIWNINVDVNNDVVQLKPFEVAEYVLPKFEVTVSAPKDLTYSDKIVRLTISAKYTYGQNVKGTALVSITSQSWSATPAKPVVEKRVAVDGNGFVEFPLVELNVNPQNWQDTFNVKASVTESLTGKMLEGTTTMTIRKTKFTVTNLDSERIFVPDNSFKLQLQFAYHDGSPFINTNSPIKVSYGPNYDKSNIKLLKSGNMDSKGLAKFDITLPTPSSTNGFYVFVQFLDYNDNVGYYTRQTSEISTTSNTISARLITKNAKISDTITVEITASKPLSYINYLLSSRGKLILSARKEIPSRNRFTITFAATFDMVPKAKLVVYHLLPNGDIVSTNIEVPVTGLNNIVKIQTSAAEKQPGEKINVLISTKPSSTVCLLGVDQSVVLLKSGNDILPSDVYTELGTYNNYVSSPIYGPIRPIIGPAIDRRSILPPRRRGGWADFDATNLVILTNANMPIVYIPWMPINFAGGVGVAMPMLTSLESNLVSPTTTPSILPAVRKYFPETWIYDCVTVRRGRMPFVDFEDVPPNSVVDSLPSQPHVPAPRIHEDIWFLRDMVLMDGAPLPAPPQAESPQPPMNAVAPRVRKYFPETWLWSCTLIGSGSLTIPETVPDTITSWYITAFATSNKHGLGVTDDKTVFKVFKNFFISLNLPYSIKRGETIALSIVVFNYMSQKVTAKVTLDNSRKEFEFVDPLTQVYKQKGCPPAIDSSRTKNVNIPSNDGAQLSFLITPLITGPLTIKVTATSSIAGDAIEVTLPVVPEGVPQFKNKAKFIDLRKSNTYSTDFTVDVPANAIKDSTQVSFSVIGDIMGVTLKNIQSLIQLPSGCGEQTMVGLAPDVVILAYLTKVGRLTAPIEKQLINYLEVGYQGELCYLHPDGSFSAFGKSDSSGSSWLTAFVVRIFIQAAEFITIDNGVITKALEWLKSLQKSDGSFPEPGRVIHTDMQGQSSKGVALTAYVIIAFAQNEANAKKYADVISKALSYVKTTLDSFTDLYSLSIACYAAHLANHPSKTAFMQKLDKLAKVQGDLKYWEKVKLASPSDPWCQPPSVNVEITSYALLSYIKAGRIVDGLPIMKWLLSQQSSTGGFSSTQDTVMGITALATFAGEISGGNVMSCTIRHGSGQSTIQLNKENALLLQSVELPRTTKSVSLKCSGNGFSLAQLSYQFNLNSAEQSPRFKLSAVVDKSSNDYHLVLNICTSFISGADGDKSNMAVIEAELPTGFVADLQTIREALEKMSDVKKVETRNGNTVVVIYLDNVSAKQICVQITAYRMCQIADEKPVSVQVYDYYNNSRRKTVFYQTKSKDLCGICIEDDCKAACKKPAKDVTCPKK</sequence>
<dbReference type="Gene3D" id="2.60.40.690">
    <property type="entry name" value="Alpha-macroglobulin, receptor-binding domain"/>
    <property type="match status" value="1"/>
</dbReference>
<dbReference type="Pfam" id="PF01835">
    <property type="entry name" value="MG2"/>
    <property type="match status" value="1"/>
</dbReference>
<evidence type="ECO:0000256" key="5">
    <source>
        <dbReference type="ARBA" id="ARBA00023180"/>
    </source>
</evidence>
<dbReference type="SMART" id="SM01360">
    <property type="entry name" value="A2M"/>
    <property type="match status" value="1"/>
</dbReference>
<feature type="domain" description="Alpha-macroglobulin receptor-binding" evidence="11">
    <location>
        <begin position="1436"/>
        <end position="1526"/>
    </location>
</feature>
<gene>
    <name evidence="12" type="primary">CD109_1</name>
    <name evidence="12" type="ORF">Bhyg_08513</name>
</gene>
<proteinExistence type="predicted"/>
<dbReference type="Gene3D" id="2.60.40.1940">
    <property type="match status" value="1"/>
</dbReference>
<dbReference type="Pfam" id="PF07703">
    <property type="entry name" value="A2M_BRD"/>
    <property type="match status" value="1"/>
</dbReference>